<dbReference type="SUPFAM" id="SSF53850">
    <property type="entry name" value="Periplasmic binding protein-like II"/>
    <property type="match status" value="1"/>
</dbReference>
<comment type="similarity">
    <text evidence="2">Belongs to the bacterial solute-binding protein 1 family.</text>
</comment>
<dbReference type="InterPro" id="IPR050490">
    <property type="entry name" value="Bact_solute-bd_prot1"/>
</dbReference>
<dbReference type="Proteomes" id="UP000887421">
    <property type="component" value="Chromosome"/>
</dbReference>
<evidence type="ECO:0000313" key="5">
    <source>
        <dbReference type="Proteomes" id="UP000887421"/>
    </source>
</evidence>
<feature type="chain" id="PRO_5045504233" evidence="3">
    <location>
        <begin position="23"/>
        <end position="436"/>
    </location>
</feature>
<gene>
    <name evidence="4" type="ORF">D16iCDA_12125</name>
</gene>
<proteinExistence type="inferred from homology"/>
<dbReference type="Pfam" id="PF01547">
    <property type="entry name" value="SBP_bac_1"/>
    <property type="match status" value="1"/>
</dbReference>
<keyword evidence="5" id="KW-1185">Reference proteome</keyword>
<accession>A0ABY5J304</accession>
<sequence length="436" mass="47578">MNHSIKVLVAASCLSLTVGAQAAETLTIATVNNSDMIRMQRLAKTFEEQNPDIKLKWVVLEENVLRQRLTTDIATQGGQFDVLTIGMYEAALWGEKGWLEPMTDLPADYALDDVFPSVREGLSAKGRLYALPFYAEASITYYRTDLFEQAGLKMPEQPTWEQMAEFAGKLHQPDKGQYGICLRGKAGWGENMALITTMANAYGARWFDEQWKPEFTGSEWKNALNFYVDIMNKYGPPGASSNGFNENLALFNSGKCAMWVDASVAGSFVTDKSQSKVADSVGFTFAPTQVTDKGASWLYSWALAIPTSSKSKDAAKTFSAWATSKAYGELVAEKDGVANVPPGTRASTYSDAYMKAAPFAKVTLDSLKKADPANPSAKPVPYVGIQLVTIPEFQAIGTSVGKLFAAALTGQMKPDQALQAAQQSTEREMKRAGYPK</sequence>
<dbReference type="CDD" id="cd13585">
    <property type="entry name" value="PBP2_TMBP_like"/>
    <property type="match status" value="1"/>
</dbReference>
<protein>
    <submittedName>
        <fullName evidence="4">Sugar ABC transporter substrate-binding protein</fullName>
    </submittedName>
</protein>
<feature type="signal peptide" evidence="3">
    <location>
        <begin position="1"/>
        <end position="22"/>
    </location>
</feature>
<evidence type="ECO:0000256" key="1">
    <source>
        <dbReference type="ARBA" id="ARBA00004418"/>
    </source>
</evidence>
<dbReference type="InterPro" id="IPR006059">
    <property type="entry name" value="SBP"/>
</dbReference>
<keyword evidence="3" id="KW-0732">Signal</keyword>
<organism evidence="4 5">
    <name type="scientific">Phytopseudomonas seleniipraecipitans</name>
    <dbReference type="NCBI Taxonomy" id="640205"/>
    <lineage>
        <taxon>Bacteria</taxon>
        <taxon>Pseudomonadati</taxon>
        <taxon>Pseudomonadota</taxon>
        <taxon>Gammaproteobacteria</taxon>
        <taxon>Pseudomonadales</taxon>
        <taxon>Pseudomonadaceae</taxon>
        <taxon>Phytopseudomonas</taxon>
    </lineage>
</organism>
<evidence type="ECO:0000256" key="3">
    <source>
        <dbReference type="SAM" id="SignalP"/>
    </source>
</evidence>
<dbReference type="EMBL" id="CP076114">
    <property type="protein sequence ID" value="UUD62448.1"/>
    <property type="molecule type" value="Genomic_DNA"/>
</dbReference>
<reference evidence="4" key="1">
    <citation type="submission" date="2021-05" db="EMBL/GenBank/DDBJ databases">
        <title>Complete genome sequence of Pseudomonas seleniipraecipitans strain D1-6.</title>
        <authorList>
            <person name="Lafi F."/>
            <person name="Eida A."/>
            <person name="Alam I."/>
            <person name="Hert H."/>
            <person name="Saad M."/>
        </authorList>
    </citation>
    <scope>NUCLEOTIDE SEQUENCE</scope>
    <source>
        <strain evidence="4">D1-6</strain>
    </source>
</reference>
<dbReference type="PANTHER" id="PTHR43649:SF12">
    <property type="entry name" value="DIACETYLCHITOBIOSE BINDING PROTEIN DASA"/>
    <property type="match status" value="1"/>
</dbReference>
<comment type="subcellular location">
    <subcellularLocation>
        <location evidence="1">Periplasm</location>
    </subcellularLocation>
</comment>
<dbReference type="Gene3D" id="3.40.190.10">
    <property type="entry name" value="Periplasmic binding protein-like II"/>
    <property type="match status" value="2"/>
</dbReference>
<evidence type="ECO:0000256" key="2">
    <source>
        <dbReference type="ARBA" id="ARBA00008520"/>
    </source>
</evidence>
<name>A0ABY5J304_9GAMM</name>
<evidence type="ECO:0000313" key="4">
    <source>
        <dbReference type="EMBL" id="UUD62448.1"/>
    </source>
</evidence>
<dbReference type="PANTHER" id="PTHR43649">
    <property type="entry name" value="ARABINOSE-BINDING PROTEIN-RELATED"/>
    <property type="match status" value="1"/>
</dbReference>
<dbReference type="RefSeq" id="WP_070882540.1">
    <property type="nucleotide sequence ID" value="NZ_CP076114.1"/>
</dbReference>